<evidence type="ECO:0000313" key="2">
    <source>
        <dbReference type="EMBL" id="USW55865.1"/>
    </source>
</evidence>
<keyword evidence="3" id="KW-1185">Reference proteome</keyword>
<accession>A0A9Q9AVF7</accession>
<dbReference type="Proteomes" id="UP001056384">
    <property type="component" value="Chromosome 8"/>
</dbReference>
<gene>
    <name evidence="2" type="ORF">Slin15195_G091840</name>
</gene>
<reference evidence="2" key="1">
    <citation type="submission" date="2022-06" db="EMBL/GenBank/DDBJ databases">
        <title>Complete genome sequences of two strains of the flax pathogen Septoria linicola.</title>
        <authorList>
            <person name="Lapalu N."/>
            <person name="Simon A."/>
            <person name="Demenou B."/>
            <person name="Paumier D."/>
            <person name="Guillot M.-P."/>
            <person name="Gout L."/>
            <person name="Valade R."/>
        </authorList>
    </citation>
    <scope>NUCLEOTIDE SEQUENCE</scope>
    <source>
        <strain evidence="2">SE15195</strain>
    </source>
</reference>
<feature type="compositionally biased region" description="Basic and acidic residues" evidence="1">
    <location>
        <begin position="1"/>
        <end position="11"/>
    </location>
</feature>
<proteinExistence type="predicted"/>
<evidence type="ECO:0000313" key="3">
    <source>
        <dbReference type="Proteomes" id="UP001056384"/>
    </source>
</evidence>
<organism evidence="2 3">
    <name type="scientific">Septoria linicola</name>
    <dbReference type="NCBI Taxonomy" id="215465"/>
    <lineage>
        <taxon>Eukaryota</taxon>
        <taxon>Fungi</taxon>
        <taxon>Dikarya</taxon>
        <taxon>Ascomycota</taxon>
        <taxon>Pezizomycotina</taxon>
        <taxon>Dothideomycetes</taxon>
        <taxon>Dothideomycetidae</taxon>
        <taxon>Mycosphaerellales</taxon>
        <taxon>Mycosphaerellaceae</taxon>
        <taxon>Septoria</taxon>
    </lineage>
</organism>
<feature type="region of interest" description="Disordered" evidence="1">
    <location>
        <begin position="52"/>
        <end position="80"/>
    </location>
</feature>
<dbReference type="AlphaFoldDB" id="A0A9Q9AVF7"/>
<evidence type="ECO:0000256" key="1">
    <source>
        <dbReference type="SAM" id="MobiDB-lite"/>
    </source>
</evidence>
<protein>
    <submittedName>
        <fullName evidence="2">Uncharacterized protein</fullName>
    </submittedName>
</protein>
<name>A0A9Q9AVF7_9PEZI</name>
<dbReference type="EMBL" id="CP099425">
    <property type="protein sequence ID" value="USW55865.1"/>
    <property type="molecule type" value="Genomic_DNA"/>
</dbReference>
<sequence>MAPPSAEDRFAPDSTTQAESSLLPRADIRGGTISDKNRVKLSPTAFNPVFWEKSADASEDPPVSPKTRPADNDTTAQQQQSLELIPEAFESLDQIQVRMEKEYGGRDVYEFVTG</sequence>
<feature type="region of interest" description="Disordered" evidence="1">
    <location>
        <begin position="1"/>
        <end position="29"/>
    </location>
</feature>